<dbReference type="EMBL" id="JAXOFX010000003">
    <property type="protein sequence ID" value="MDZ5471275.1"/>
    <property type="molecule type" value="Genomic_DNA"/>
</dbReference>
<dbReference type="EC" id="2.3.1.-" evidence="2"/>
<comment type="caution">
    <text evidence="2">The sequence shown here is derived from an EMBL/GenBank/DDBJ whole genome shotgun (WGS) entry which is preliminary data.</text>
</comment>
<evidence type="ECO:0000313" key="2">
    <source>
        <dbReference type="EMBL" id="MDZ5471275.1"/>
    </source>
</evidence>
<reference evidence="2 3" key="1">
    <citation type="submission" date="2023-11" db="EMBL/GenBank/DDBJ databases">
        <title>Bacillus jintuensis, isolated from a mudflat on the Beibu Gulf coast.</title>
        <authorList>
            <person name="Li M."/>
        </authorList>
    </citation>
    <scope>NUCLEOTIDE SEQUENCE [LARGE SCALE GENOMIC DNA]</scope>
    <source>
        <strain evidence="2 3">31A1R</strain>
    </source>
</reference>
<evidence type="ECO:0000313" key="3">
    <source>
        <dbReference type="Proteomes" id="UP001290455"/>
    </source>
</evidence>
<feature type="domain" description="N-acetyltransferase" evidence="1">
    <location>
        <begin position="9"/>
        <end position="157"/>
    </location>
</feature>
<gene>
    <name evidence="2" type="ORF">SM124_05900</name>
</gene>
<dbReference type="Proteomes" id="UP001290455">
    <property type="component" value="Unassembled WGS sequence"/>
</dbReference>
<evidence type="ECO:0000259" key="1">
    <source>
        <dbReference type="PROSITE" id="PS51186"/>
    </source>
</evidence>
<keyword evidence="2" id="KW-0012">Acyltransferase</keyword>
<name>A0ABU5IVV6_9BACI</name>
<protein>
    <submittedName>
        <fullName evidence="2">GNAT family N-acetyltransferase</fullName>
        <ecNumber evidence="2">2.3.1.-</ecNumber>
    </submittedName>
</protein>
<dbReference type="PANTHER" id="PTHR41700">
    <property type="entry name" value="GCN5-RELATED N-ACETYLTRANSFERASE"/>
    <property type="match status" value="1"/>
</dbReference>
<proteinExistence type="predicted"/>
<dbReference type="PROSITE" id="PS51186">
    <property type="entry name" value="GNAT"/>
    <property type="match status" value="1"/>
</dbReference>
<dbReference type="CDD" id="cd04301">
    <property type="entry name" value="NAT_SF"/>
    <property type="match status" value="1"/>
</dbReference>
<accession>A0ABU5IVV6</accession>
<dbReference type="GO" id="GO:0016746">
    <property type="term" value="F:acyltransferase activity"/>
    <property type="evidence" value="ECO:0007669"/>
    <property type="project" value="UniProtKB-KW"/>
</dbReference>
<keyword evidence="3" id="KW-1185">Reference proteome</keyword>
<dbReference type="PANTHER" id="PTHR41700:SF1">
    <property type="entry name" value="N-ACETYLTRANSFERASE DOMAIN-CONTAINING PROTEIN"/>
    <property type="match status" value="1"/>
</dbReference>
<dbReference type="SUPFAM" id="SSF55729">
    <property type="entry name" value="Acyl-CoA N-acyltransferases (Nat)"/>
    <property type="match status" value="1"/>
</dbReference>
<organism evidence="2 3">
    <name type="scientific">Robertmurraya mangrovi</name>
    <dbReference type="NCBI Taxonomy" id="3098077"/>
    <lineage>
        <taxon>Bacteria</taxon>
        <taxon>Bacillati</taxon>
        <taxon>Bacillota</taxon>
        <taxon>Bacilli</taxon>
        <taxon>Bacillales</taxon>
        <taxon>Bacillaceae</taxon>
        <taxon>Robertmurraya</taxon>
    </lineage>
</organism>
<dbReference type="Gene3D" id="3.40.630.30">
    <property type="match status" value="1"/>
</dbReference>
<keyword evidence="2" id="KW-0808">Transferase</keyword>
<dbReference type="InterPro" id="IPR000182">
    <property type="entry name" value="GNAT_dom"/>
</dbReference>
<dbReference type="InterPro" id="IPR016181">
    <property type="entry name" value="Acyl_CoA_acyltransferase"/>
</dbReference>
<dbReference type="RefSeq" id="WP_322445577.1">
    <property type="nucleotide sequence ID" value="NZ_JAXOFX010000003.1"/>
</dbReference>
<dbReference type="InterPro" id="IPR038764">
    <property type="entry name" value="GNAT_N_AcTrfase_prd"/>
</dbReference>
<sequence length="266" mass="30471">MSIEIESVITIRTITDINELSLVRQLEGLVWSEDDTVPVSHMVAVLKNGGLVLGAFHEEKLIGFQYSFPGFDGEKVFLCSHSLGIHPDYRKLGMGMKLKMAQKEWAVEKGYELITWTYDPLETVNGNLNLHKLGAICSTYMENVYGEMADSMNVGLPSDRFLVEWWVKDVWHRNQIAVDRISSAINVSVLDGVLVPDKMNLDILEDTIFIPVPSNFQEIKQKDFDLAVRWREFTGKVFTHYFKTGWIATDLVKISQQQYSYVLERK</sequence>
<dbReference type="Pfam" id="PF00583">
    <property type="entry name" value="Acetyltransf_1"/>
    <property type="match status" value="1"/>
</dbReference>